<dbReference type="OrthoDB" id="5066592at2"/>
<evidence type="ECO:0000256" key="1">
    <source>
        <dbReference type="SAM" id="MobiDB-lite"/>
    </source>
</evidence>
<feature type="compositionally biased region" description="Polar residues" evidence="1">
    <location>
        <begin position="131"/>
        <end position="147"/>
    </location>
</feature>
<reference evidence="3 4" key="1">
    <citation type="submission" date="2018-12" db="EMBL/GenBank/DDBJ databases">
        <authorList>
            <person name="Li F."/>
        </authorList>
    </citation>
    <scope>NUCLEOTIDE SEQUENCE [LARGE SCALE GENOMIC DNA]</scope>
    <source>
        <strain evidence="3 4">8H24J-4-2</strain>
    </source>
</reference>
<evidence type="ECO:0000313" key="4">
    <source>
        <dbReference type="Proteomes" id="UP000288603"/>
    </source>
</evidence>
<feature type="region of interest" description="Disordered" evidence="1">
    <location>
        <begin position="1"/>
        <end position="51"/>
    </location>
</feature>
<feature type="region of interest" description="Disordered" evidence="1">
    <location>
        <begin position="198"/>
        <end position="218"/>
    </location>
</feature>
<feature type="compositionally biased region" description="Low complexity" evidence="1">
    <location>
        <begin position="1"/>
        <end position="39"/>
    </location>
</feature>
<dbReference type="EMBL" id="RZNC01000001">
    <property type="protein sequence ID" value="RWZ68316.1"/>
    <property type="molecule type" value="Genomic_DNA"/>
</dbReference>
<feature type="compositionally biased region" description="Low complexity" evidence="1">
    <location>
        <begin position="80"/>
        <end position="122"/>
    </location>
</feature>
<feature type="compositionally biased region" description="Low complexity" evidence="1">
    <location>
        <begin position="301"/>
        <end position="311"/>
    </location>
</feature>
<dbReference type="Pfam" id="PF15644">
    <property type="entry name" value="Gln_amidase"/>
    <property type="match status" value="1"/>
</dbReference>
<sequence length="517" mass="53352">MDSSAFEAAVAADAAAADADSSDAPTSDAPTTDAPTTDASRADTVDPEALDADDAVAAGAVAAGAVGVVGLHTGASGGKAPTVPSTSTAPSTPTSPTAPTSPDAPGSPIASTPNDPSTPTTPGDASAGTPEANTADAQQPGSGNNTTERTTAEIDAALAAINPNFDPFDPANGYATNCGNTSSILNDFLNGDPTREAPTGTLDVPQMEARTGNPQTPMTPEQIADSLRGMGAGSHCVVGIDRSTGDGHWFNAYFDGTTVWSIDAQTGTRSPWPPNEPNATTWDASIRPENVAVPAPRETDAASGAGDAPSADDSRKTQRSGTTEPLATTDPAVDRSVGQAVGAGTASPVDPSAYASGDSRFPGTHPPVTPTAGTSGGGSGEWHTTPNRHQFGDWPEYQEQISGSLRDQNGTIVEYRIWSEGHERFVEFDGHTLRGDPPVEVFLESKHGYAHVADQDSFLARIDSPKFVTELRAQLDALPDGARLEWHFSDFDVAAAVREYFSDRRIRGVDVVFTPKA</sequence>
<dbReference type="Proteomes" id="UP000288603">
    <property type="component" value="Unassembled WGS sequence"/>
</dbReference>
<evidence type="ECO:0000313" key="3">
    <source>
        <dbReference type="EMBL" id="RWZ68316.1"/>
    </source>
</evidence>
<dbReference type="RefSeq" id="WP_128497586.1">
    <property type="nucleotide sequence ID" value="NZ_RZNC01000001.1"/>
</dbReference>
<keyword evidence="4" id="KW-1185">Reference proteome</keyword>
<comment type="caution">
    <text evidence="3">The sequence shown here is derived from an EMBL/GenBank/DDBJ whole genome shotgun (WGS) entry which is preliminary data.</text>
</comment>
<protein>
    <recommendedName>
        <fullName evidence="2">Tox-PL domain-containing protein</fullName>
    </recommendedName>
</protein>
<gene>
    <name evidence="3" type="ORF">ELQ92_03605</name>
</gene>
<dbReference type="InterPro" id="IPR028908">
    <property type="entry name" value="Tox-PL_dom"/>
</dbReference>
<organism evidence="3 4">
    <name type="scientific">Labedella populi</name>
    <dbReference type="NCBI Taxonomy" id="2498850"/>
    <lineage>
        <taxon>Bacteria</taxon>
        <taxon>Bacillati</taxon>
        <taxon>Actinomycetota</taxon>
        <taxon>Actinomycetes</taxon>
        <taxon>Micrococcales</taxon>
        <taxon>Microbacteriaceae</taxon>
        <taxon>Labedella</taxon>
    </lineage>
</organism>
<proteinExistence type="predicted"/>
<accession>A0A444QFE0</accession>
<name>A0A444QFE0_9MICO</name>
<feature type="region of interest" description="Disordered" evidence="1">
    <location>
        <begin position="76"/>
        <end position="147"/>
    </location>
</feature>
<feature type="region of interest" description="Disordered" evidence="1">
    <location>
        <begin position="265"/>
        <end position="392"/>
    </location>
</feature>
<evidence type="ECO:0000259" key="2">
    <source>
        <dbReference type="Pfam" id="PF15644"/>
    </source>
</evidence>
<dbReference type="AlphaFoldDB" id="A0A444QFE0"/>
<feature type="domain" description="Tox-PL" evidence="2">
    <location>
        <begin position="176"/>
        <end position="268"/>
    </location>
</feature>